<feature type="domain" description="Alpha-D-phosphohexomutase alpha/beta/alpha" evidence="8">
    <location>
        <begin position="2"/>
        <end position="132"/>
    </location>
</feature>
<evidence type="ECO:0000259" key="10">
    <source>
        <dbReference type="Pfam" id="PF02880"/>
    </source>
</evidence>
<dbReference type="InterPro" id="IPR005841">
    <property type="entry name" value="Alpha-D-phosphohexomutase_SF"/>
</dbReference>
<dbReference type="InterPro" id="IPR036900">
    <property type="entry name" value="A-D-PHexomutase_C_sf"/>
</dbReference>
<dbReference type="KEGG" id="phy:AJ81_02140"/>
<dbReference type="GO" id="GO:0008973">
    <property type="term" value="F:phosphopentomutase activity"/>
    <property type="evidence" value="ECO:0007669"/>
    <property type="project" value="TreeGrafter"/>
</dbReference>
<name>A0A0X1KPM4_9THEM</name>
<evidence type="ECO:0000259" key="8">
    <source>
        <dbReference type="Pfam" id="PF02878"/>
    </source>
</evidence>
<dbReference type="Gene3D" id="3.30.310.50">
    <property type="entry name" value="Alpha-D-phosphohexomutase, C-terminal domain"/>
    <property type="match status" value="1"/>
</dbReference>
<dbReference type="EMBL" id="CP007141">
    <property type="protein sequence ID" value="AJC73203.1"/>
    <property type="molecule type" value="Genomic_DNA"/>
</dbReference>
<dbReference type="InterPro" id="IPR005844">
    <property type="entry name" value="A-D-PHexomutase_a/b/a-I"/>
</dbReference>
<dbReference type="Gene3D" id="3.40.120.10">
    <property type="entry name" value="Alpha-D-Glucose-1,6-Bisphosphate, subunit A, domain 3"/>
    <property type="match status" value="3"/>
</dbReference>
<dbReference type="InterPro" id="IPR016055">
    <property type="entry name" value="A-D-PHexomutase_a/b/a-I/II/III"/>
</dbReference>
<evidence type="ECO:0000256" key="5">
    <source>
        <dbReference type="ARBA" id="ARBA00022842"/>
    </source>
</evidence>
<evidence type="ECO:0000256" key="6">
    <source>
        <dbReference type="ARBA" id="ARBA00023235"/>
    </source>
</evidence>
<dbReference type="Pfam" id="PF02880">
    <property type="entry name" value="PGM_PMM_III"/>
    <property type="match status" value="1"/>
</dbReference>
<evidence type="ECO:0000313" key="12">
    <source>
        <dbReference type="Proteomes" id="UP000077469"/>
    </source>
</evidence>
<evidence type="ECO:0000259" key="9">
    <source>
        <dbReference type="Pfam" id="PF02879"/>
    </source>
</evidence>
<keyword evidence="5 7" id="KW-0460">Magnesium</keyword>
<accession>A0A0X1KPM4</accession>
<keyword evidence="3" id="KW-0597">Phosphoprotein</keyword>
<dbReference type="InterPro" id="IPR016066">
    <property type="entry name" value="A-D-PHexomutase_CS"/>
</dbReference>
<dbReference type="GO" id="GO:0005975">
    <property type="term" value="P:carbohydrate metabolic process"/>
    <property type="evidence" value="ECO:0007669"/>
    <property type="project" value="InterPro"/>
</dbReference>
<dbReference type="PaxDb" id="1123384-AJ81_02140"/>
<dbReference type="AlphaFoldDB" id="A0A0X1KPM4"/>
<dbReference type="InterPro" id="IPR005846">
    <property type="entry name" value="A-D-PHexomutase_a/b/a-III"/>
</dbReference>
<proteinExistence type="inferred from homology"/>
<dbReference type="PROSITE" id="PS00710">
    <property type="entry name" value="PGM_PMM"/>
    <property type="match status" value="1"/>
</dbReference>
<dbReference type="Pfam" id="PF02879">
    <property type="entry name" value="PGM_PMM_II"/>
    <property type="match status" value="1"/>
</dbReference>
<gene>
    <name evidence="11" type="ORF">AJ81_02140</name>
</gene>
<sequence length="477" mass="53488">MILFGTGGVRGIMRDGEFDEKLIVDVSRAVALWMYEEKLDGVVIAYDTRRNSNRFAKLAAQTFADCGIETYLFDAPTPTPLLSFAVRELRVGAGVVITASHNPPQYNGYKVYTSDGVQAVPSHTEKISSLMGKSFRVNKTARVQPVPKQVEERYIERLVRLVGKHVEGSTKIVYSPLQGTGARFVPKVLRELGCDVICVEQQMEFDPNFSKVASLNPEDERAFDMVRRVCQEEKARFGIATDPDCDRVGLIVDGKRLSGNQVGVLLTEMLRHGANPESNLIKTIVTTDMVKPMCEELNLHVLETPTGFKYIGHLIETKSKEPSFSYFLAFEESCGYLIGDLVRDKDGVLGSALIAGLCSKYDPIELLNSLYERYGYHIEELISMSFESPEQAKQKYEVLKLNPPTRIADQEIVRIFDYENDPQMPNETLLFETGSVKIYVRPSGTEPKLKIYVKVVGYDEHEARSILGSVRKAVTEL</sequence>
<keyword evidence="4 7" id="KW-0479">Metal-binding</keyword>
<comment type="similarity">
    <text evidence="2 7">Belongs to the phosphohexose mutase family.</text>
</comment>
<comment type="cofactor">
    <cofactor evidence="1">
        <name>Mg(2+)</name>
        <dbReference type="ChEBI" id="CHEBI:18420"/>
    </cofactor>
</comment>
<dbReference type="GO" id="GO:0000287">
    <property type="term" value="F:magnesium ion binding"/>
    <property type="evidence" value="ECO:0007669"/>
    <property type="project" value="InterPro"/>
</dbReference>
<feature type="domain" description="Alpha-D-phosphohexomutase alpha/beta/alpha" evidence="9">
    <location>
        <begin position="153"/>
        <end position="254"/>
    </location>
</feature>
<evidence type="ECO:0000256" key="2">
    <source>
        <dbReference type="ARBA" id="ARBA00010231"/>
    </source>
</evidence>
<dbReference type="PRINTS" id="PR00509">
    <property type="entry name" value="PGMPMM"/>
</dbReference>
<dbReference type="SUPFAM" id="SSF53738">
    <property type="entry name" value="Phosphoglucomutase, first 3 domains"/>
    <property type="match status" value="3"/>
</dbReference>
<organism evidence="11 12">
    <name type="scientific">Pseudothermotoga hypogea DSM 11164 = NBRC 106472</name>
    <dbReference type="NCBI Taxonomy" id="1123384"/>
    <lineage>
        <taxon>Bacteria</taxon>
        <taxon>Thermotogati</taxon>
        <taxon>Thermotogota</taxon>
        <taxon>Thermotogae</taxon>
        <taxon>Thermotogales</taxon>
        <taxon>Thermotogaceae</taxon>
        <taxon>Pseudothermotoga</taxon>
    </lineage>
</organism>
<evidence type="ECO:0000313" key="11">
    <source>
        <dbReference type="EMBL" id="AJC73203.1"/>
    </source>
</evidence>
<dbReference type="PATRIC" id="fig|1123384.7.peg.424"/>
<dbReference type="OrthoDB" id="9806956at2"/>
<dbReference type="Pfam" id="PF02878">
    <property type="entry name" value="PGM_PMM_I"/>
    <property type="match status" value="1"/>
</dbReference>
<dbReference type="InterPro" id="IPR005845">
    <property type="entry name" value="A-D-PHexomutase_a/b/a-II"/>
</dbReference>
<dbReference type="Proteomes" id="UP000077469">
    <property type="component" value="Chromosome"/>
</dbReference>
<keyword evidence="12" id="KW-1185">Reference proteome</keyword>
<evidence type="ECO:0000256" key="3">
    <source>
        <dbReference type="ARBA" id="ARBA00022553"/>
    </source>
</evidence>
<evidence type="ECO:0000256" key="1">
    <source>
        <dbReference type="ARBA" id="ARBA00001946"/>
    </source>
</evidence>
<dbReference type="STRING" id="1123384.AJ81_02140"/>
<protein>
    <submittedName>
        <fullName evidence="11">Phosphomannomutase</fullName>
    </submittedName>
</protein>
<evidence type="ECO:0000256" key="7">
    <source>
        <dbReference type="RuleBase" id="RU004326"/>
    </source>
</evidence>
<evidence type="ECO:0000256" key="4">
    <source>
        <dbReference type="ARBA" id="ARBA00022723"/>
    </source>
</evidence>
<dbReference type="PANTHER" id="PTHR45745:SF1">
    <property type="entry name" value="PHOSPHOGLUCOMUTASE 2B-RELATED"/>
    <property type="match status" value="1"/>
</dbReference>
<dbReference type="CDD" id="cd05799">
    <property type="entry name" value="PGM2"/>
    <property type="match status" value="1"/>
</dbReference>
<dbReference type="RefSeq" id="WP_031503653.1">
    <property type="nucleotide sequence ID" value="NC_022795.1"/>
</dbReference>
<keyword evidence="6" id="KW-0413">Isomerase</keyword>
<feature type="domain" description="Alpha-D-phosphohexomutase alpha/beta/alpha" evidence="10">
    <location>
        <begin position="259"/>
        <end position="374"/>
    </location>
</feature>
<dbReference type="SUPFAM" id="SSF55957">
    <property type="entry name" value="Phosphoglucomutase, C-terminal domain"/>
    <property type="match status" value="1"/>
</dbReference>
<reference evidence="11 12" key="1">
    <citation type="submission" date="2014-01" db="EMBL/GenBank/DDBJ databases">
        <title>Genome sequencing of Thermotog hypogea.</title>
        <authorList>
            <person name="Zhang X."/>
            <person name="Alvare G."/>
            <person name="Fristensky B."/>
            <person name="Chen L."/>
            <person name="Suen T."/>
            <person name="Chen Q."/>
            <person name="Ma K."/>
        </authorList>
    </citation>
    <scope>NUCLEOTIDE SEQUENCE [LARGE SCALE GENOMIC DNA]</scope>
    <source>
        <strain evidence="11 12">DSM 11164</strain>
    </source>
</reference>
<dbReference type="PANTHER" id="PTHR45745">
    <property type="entry name" value="PHOSPHOMANNOMUTASE 45A"/>
    <property type="match status" value="1"/>
</dbReference>
<dbReference type="GO" id="GO:0006166">
    <property type="term" value="P:purine ribonucleoside salvage"/>
    <property type="evidence" value="ECO:0007669"/>
    <property type="project" value="TreeGrafter"/>
</dbReference>